<evidence type="ECO:0000256" key="6">
    <source>
        <dbReference type="SAM" id="MobiDB-lite"/>
    </source>
</evidence>
<evidence type="ECO:0000259" key="8">
    <source>
        <dbReference type="Pfam" id="PF01794"/>
    </source>
</evidence>
<feature type="transmembrane region" description="Helical" evidence="7">
    <location>
        <begin position="310"/>
        <end position="329"/>
    </location>
</feature>
<feature type="region of interest" description="Disordered" evidence="6">
    <location>
        <begin position="1"/>
        <end position="61"/>
    </location>
</feature>
<keyword evidence="5 7" id="KW-0472">Membrane</keyword>
<dbReference type="GO" id="GO:0016491">
    <property type="term" value="F:oxidoreductase activity"/>
    <property type="evidence" value="ECO:0007669"/>
    <property type="project" value="UniProtKB-KW"/>
</dbReference>
<evidence type="ECO:0000313" key="9">
    <source>
        <dbReference type="EMBL" id="ETO35771.1"/>
    </source>
</evidence>
<dbReference type="OrthoDB" id="167398at2759"/>
<dbReference type="GO" id="GO:0005886">
    <property type="term" value="C:plasma membrane"/>
    <property type="evidence" value="ECO:0007669"/>
    <property type="project" value="TreeGrafter"/>
</dbReference>
<keyword evidence="2 7" id="KW-0812">Transmembrane</keyword>
<dbReference type="EMBL" id="ASPP01001304">
    <property type="protein sequence ID" value="ETO35771.1"/>
    <property type="molecule type" value="Genomic_DNA"/>
</dbReference>
<reference evidence="9 10" key="1">
    <citation type="journal article" date="2013" name="Curr. Biol.">
        <title>The Genome of the Foraminiferan Reticulomyxa filosa.</title>
        <authorList>
            <person name="Glockner G."/>
            <person name="Hulsmann N."/>
            <person name="Schleicher M."/>
            <person name="Noegel A.A."/>
            <person name="Eichinger L."/>
            <person name="Gallinger C."/>
            <person name="Pawlowski J."/>
            <person name="Sierra R."/>
            <person name="Euteneuer U."/>
            <person name="Pillet L."/>
            <person name="Moustafa A."/>
            <person name="Platzer M."/>
            <person name="Groth M."/>
            <person name="Szafranski K."/>
            <person name="Schliwa M."/>
        </authorList>
    </citation>
    <scope>NUCLEOTIDE SEQUENCE [LARGE SCALE GENOMIC DNA]</scope>
</reference>
<comment type="caution">
    <text evidence="9">The sequence shown here is derived from an EMBL/GenBank/DDBJ whole genome shotgun (WGS) entry which is preliminary data.</text>
</comment>
<evidence type="ECO:0000256" key="3">
    <source>
        <dbReference type="ARBA" id="ARBA00022989"/>
    </source>
</evidence>
<feature type="transmembrane region" description="Helical" evidence="7">
    <location>
        <begin position="506"/>
        <end position="525"/>
    </location>
</feature>
<feature type="compositionally biased region" description="Low complexity" evidence="6">
    <location>
        <begin position="42"/>
        <end position="55"/>
    </location>
</feature>
<dbReference type="Proteomes" id="UP000023152">
    <property type="component" value="Unassembled WGS sequence"/>
</dbReference>
<feature type="transmembrane region" description="Helical" evidence="7">
    <location>
        <begin position="101"/>
        <end position="118"/>
    </location>
</feature>
<feature type="compositionally biased region" description="Basic and acidic residues" evidence="6">
    <location>
        <begin position="18"/>
        <end position="29"/>
    </location>
</feature>
<feature type="domain" description="Ferric oxidoreductase" evidence="8">
    <location>
        <begin position="411"/>
        <end position="495"/>
    </location>
</feature>
<keyword evidence="4" id="KW-0560">Oxidoreductase</keyword>
<dbReference type="Pfam" id="PF01794">
    <property type="entry name" value="Ferric_reduct"/>
    <property type="match status" value="1"/>
</dbReference>
<sequence>MEKREEAPVETQTLMFGKKTEKEMKELAGKKPVKGPPPLPPKTGGKATTGGTTETAGERPQWEAVKPVNVSSAKKSSKSQDDGVLMEGNDTYNLFAYQMEWSALSLTFVNALISFFNGTAQSTFYWIIPPIFALTIGGIVVMTEGFARERYCEKKKKYLKSFFFAMTPVLQDVIKLWESQQKKMLRNFKKKKQTNNKGKKVYVLLKKSALRKRTFYEGGRKKKKKGRHVDGQNLKLRRTKKKKKISFSVLGVLMALSWPFGWAGCGACFAAVGVNYLVIRYNCKPLTSAITDDWRSQFMNGCDSWTPGRMVFVAFVVIINIVSIAWGFINGYNQAASITDNPDDAEIKPRTYGVALGFGRAVTIDIALMLLLACYGCFSRQAQKHQRDRTADTWLGRCCIYLSDEEGRRHCHRVLAYSTVLFAYLHSISMYYSYESSGVQRTFVSIFGIETVVTGLVAFILLSVVIGSANQTILKQNSKLFWQTHSIPAVVMIFLLFLHGPKGRGQWYYMPVVGPFVLYAIDVGLRYMTGDK</sequence>
<evidence type="ECO:0000256" key="2">
    <source>
        <dbReference type="ARBA" id="ARBA00022692"/>
    </source>
</evidence>
<name>X6PC69_RETFI</name>
<comment type="subcellular location">
    <subcellularLocation>
        <location evidence="1">Membrane</location>
        <topology evidence="1">Multi-pass membrane protein</topology>
    </subcellularLocation>
</comment>
<dbReference type="InterPro" id="IPR013130">
    <property type="entry name" value="Fe3_Rdtase_TM_dom"/>
</dbReference>
<proteinExistence type="predicted"/>
<feature type="transmembrane region" description="Helical" evidence="7">
    <location>
        <begin position="245"/>
        <end position="278"/>
    </location>
</feature>
<gene>
    <name evidence="9" type="ORF">RFI_01291</name>
</gene>
<feature type="transmembrane region" description="Helical" evidence="7">
    <location>
        <begin position="414"/>
        <end position="434"/>
    </location>
</feature>
<feature type="transmembrane region" description="Helical" evidence="7">
    <location>
        <begin position="480"/>
        <end position="500"/>
    </location>
</feature>
<dbReference type="InterPro" id="IPR050369">
    <property type="entry name" value="RBOH/FRE"/>
</dbReference>
<dbReference type="PANTHER" id="PTHR11972">
    <property type="entry name" value="NADPH OXIDASE"/>
    <property type="match status" value="1"/>
</dbReference>
<keyword evidence="10" id="KW-1185">Reference proteome</keyword>
<evidence type="ECO:0000313" key="10">
    <source>
        <dbReference type="Proteomes" id="UP000023152"/>
    </source>
</evidence>
<keyword evidence="3 7" id="KW-1133">Transmembrane helix</keyword>
<organism evidence="9 10">
    <name type="scientific">Reticulomyxa filosa</name>
    <dbReference type="NCBI Taxonomy" id="46433"/>
    <lineage>
        <taxon>Eukaryota</taxon>
        <taxon>Sar</taxon>
        <taxon>Rhizaria</taxon>
        <taxon>Retaria</taxon>
        <taxon>Foraminifera</taxon>
        <taxon>Monothalamids</taxon>
        <taxon>Reticulomyxidae</taxon>
        <taxon>Reticulomyxa</taxon>
    </lineage>
</organism>
<protein>
    <recommendedName>
        <fullName evidence="8">Ferric oxidoreductase domain-containing protein</fullName>
    </recommendedName>
</protein>
<evidence type="ECO:0000256" key="4">
    <source>
        <dbReference type="ARBA" id="ARBA00023002"/>
    </source>
</evidence>
<feature type="transmembrane region" description="Helical" evidence="7">
    <location>
        <begin position="124"/>
        <end position="147"/>
    </location>
</feature>
<evidence type="ECO:0000256" key="5">
    <source>
        <dbReference type="ARBA" id="ARBA00023136"/>
    </source>
</evidence>
<evidence type="ECO:0000256" key="1">
    <source>
        <dbReference type="ARBA" id="ARBA00004141"/>
    </source>
</evidence>
<feature type="transmembrane region" description="Helical" evidence="7">
    <location>
        <begin position="446"/>
        <end position="468"/>
    </location>
</feature>
<dbReference type="AlphaFoldDB" id="X6PC69"/>
<evidence type="ECO:0000256" key="7">
    <source>
        <dbReference type="SAM" id="Phobius"/>
    </source>
</evidence>
<dbReference type="PANTHER" id="PTHR11972:SF153">
    <property type="entry name" value="SUPEROXIDE-GENERATING NADPH OXIDASE HEAVY CHAIN SUBUNIT A"/>
    <property type="match status" value="1"/>
</dbReference>
<accession>X6PC69</accession>